<name>A0ABV3UVF5_9CORY</name>
<evidence type="ECO:0000256" key="1">
    <source>
        <dbReference type="SAM" id="MobiDB-lite"/>
    </source>
</evidence>
<dbReference type="Proteomes" id="UP001558353">
    <property type="component" value="Unassembled WGS sequence"/>
</dbReference>
<dbReference type="RefSeq" id="WP_368522709.1">
    <property type="nucleotide sequence ID" value="NZ_JAYWMA010000009.1"/>
</dbReference>
<protein>
    <submittedName>
        <fullName evidence="2">Uncharacterized protein</fullName>
    </submittedName>
</protein>
<accession>A0ABV3UVF5</accession>
<keyword evidence="3" id="KW-1185">Reference proteome</keyword>
<proteinExistence type="predicted"/>
<feature type="compositionally biased region" description="Basic and acidic residues" evidence="1">
    <location>
        <begin position="50"/>
        <end position="102"/>
    </location>
</feature>
<feature type="compositionally biased region" description="Low complexity" evidence="1">
    <location>
        <begin position="149"/>
        <end position="159"/>
    </location>
</feature>
<evidence type="ECO:0000313" key="3">
    <source>
        <dbReference type="Proteomes" id="UP001558353"/>
    </source>
</evidence>
<feature type="region of interest" description="Disordered" evidence="1">
    <location>
        <begin position="18"/>
        <end position="166"/>
    </location>
</feature>
<evidence type="ECO:0000313" key="2">
    <source>
        <dbReference type="EMBL" id="MEX3529175.1"/>
    </source>
</evidence>
<feature type="compositionally biased region" description="Basic and acidic residues" evidence="1">
    <location>
        <begin position="124"/>
        <end position="148"/>
    </location>
</feature>
<dbReference type="EMBL" id="JAYWMA010000009">
    <property type="protein sequence ID" value="MEX3529175.1"/>
    <property type="molecule type" value="Genomic_DNA"/>
</dbReference>
<organism evidence="2 3">
    <name type="scientific">Corynebacterium xerosis</name>
    <dbReference type="NCBI Taxonomy" id="1725"/>
    <lineage>
        <taxon>Bacteria</taxon>
        <taxon>Bacillati</taxon>
        <taxon>Actinomycetota</taxon>
        <taxon>Actinomycetes</taxon>
        <taxon>Mycobacteriales</taxon>
        <taxon>Corynebacteriaceae</taxon>
        <taxon>Corynebacterium</taxon>
    </lineage>
</organism>
<sequence>MADKIDERRVREMRELIQEGGAEAVEARYPGGTRSPEYARAVRQRSAARRRAEQARERVVEEHEDRVREQQMEEKAAAEAERKKADKAQGDERPAAGRHQRDAQNWNSPPAKGAPDQGPQRQRLSGDELEAVRERMREARERIRRDDQAMAARAAKTAAQGHIHAM</sequence>
<gene>
    <name evidence="2" type="ORF">VVR64_08920</name>
</gene>
<reference evidence="2 3" key="1">
    <citation type="journal article" date="2024" name="Fungal Genet. Biol.">
        <title>The porcine skin microbiome exhibits broad fungal antagonism.</title>
        <authorList>
            <person name="De La Cruz K.F."/>
            <person name="Townsend E.C."/>
            <person name="Alex Cheong J.Z."/>
            <person name="Salamzade R."/>
            <person name="Liu A."/>
            <person name="Sandstrom S."/>
            <person name="Davila E."/>
            <person name="Huang L."/>
            <person name="Xu K.H."/>
            <person name="Wu S.Y."/>
            <person name="Meudt J.J."/>
            <person name="Shanmuganayagam D."/>
            <person name="Gibson A.L.F."/>
            <person name="Kalan L.R."/>
        </authorList>
    </citation>
    <scope>NUCLEOTIDE SEQUENCE [LARGE SCALE GENOMIC DNA]</scope>
    <source>
        <strain evidence="2 3">LK2569</strain>
    </source>
</reference>
<comment type="caution">
    <text evidence="2">The sequence shown here is derived from an EMBL/GenBank/DDBJ whole genome shotgun (WGS) entry which is preliminary data.</text>
</comment>